<reference evidence="2" key="2">
    <citation type="submission" date="2015-03" db="EMBL/GenBank/DDBJ databases">
        <title>The genome and structure of Sinorhizobium meliloti phage phiM9.</title>
        <authorList>
            <person name="Johnson M.C."/>
            <person name="Tatum K.B."/>
            <person name="Lynn J.S."/>
            <person name="Brewer T.E."/>
            <person name="Washburn B.K."/>
            <person name="Stroupe M.E."/>
            <person name="Jones K.M."/>
        </authorList>
    </citation>
    <scope>NUCLEOTIDE SEQUENCE [LARGE SCALE GENOMIC DNA]</scope>
</reference>
<accession>A0A0F6THM9</accession>
<dbReference type="GeneID" id="26517921"/>
<dbReference type="RefSeq" id="YP_009189623.1">
    <property type="nucleotide sequence ID" value="NC_028676.1"/>
</dbReference>
<evidence type="ECO:0000313" key="1">
    <source>
        <dbReference type="EMBL" id="AKE44869.1"/>
    </source>
</evidence>
<dbReference type="OrthoDB" id="37608at10239"/>
<sequence>MSLTVQKDREGFFNIDNAKSYKTEANLMKALEKIGINDQEDVFMVVCNREGRFTALFSARSPRLRDGGYIGVYSQFGFKTF</sequence>
<dbReference type="Proteomes" id="UP000033804">
    <property type="component" value="Segment"/>
</dbReference>
<protein>
    <submittedName>
        <fullName evidence="1">Uncharacterized protein</fullName>
    </submittedName>
</protein>
<name>A0A0F6THM9_9CAUD</name>
<reference evidence="1 2" key="1">
    <citation type="journal article" date="2015" name="J. Virol.">
        <title>Sinorhizobium meliloti Phage ?M9 Defines a New Group of T4 Superfamily Phages with Unusual Genomic Features but a Common T=16 Capsid.</title>
        <authorList>
            <person name="Johnson M.C."/>
            <person name="Tatum K.B."/>
            <person name="Lynn J.S."/>
            <person name="Brewer T.E."/>
            <person name="Lu S."/>
            <person name="Washburn B.K."/>
            <person name="Stroupe M.E."/>
            <person name="Jones K.M."/>
        </authorList>
    </citation>
    <scope>NUCLEOTIDE SEQUENCE [LARGE SCALE GENOMIC DNA]</scope>
</reference>
<evidence type="ECO:0000313" key="2">
    <source>
        <dbReference type="Proteomes" id="UP000033804"/>
    </source>
</evidence>
<dbReference type="EMBL" id="KP881232">
    <property type="protein sequence ID" value="AKE44869.1"/>
    <property type="molecule type" value="Genomic_DNA"/>
</dbReference>
<gene>
    <name evidence="1" type="ORF">Sm_phiM9_242</name>
</gene>
<keyword evidence="2" id="KW-1185">Reference proteome</keyword>
<dbReference type="KEGG" id="vg:26517921"/>
<proteinExistence type="predicted"/>
<organism evidence="1 2">
    <name type="scientific">Sinorhizobium phage phiM9</name>
    <dbReference type="NCBI Taxonomy" id="1636182"/>
    <lineage>
        <taxon>Viruses</taxon>
        <taxon>Duplodnaviria</taxon>
        <taxon>Heunggongvirae</taxon>
        <taxon>Uroviricota</taxon>
        <taxon>Caudoviricetes</taxon>
        <taxon>Pootjesviridae</taxon>
        <taxon>Emnonavirus</taxon>
        <taxon>Emnonavirus phiM9</taxon>
    </lineage>
</organism>